<name>A0A5C3NWE2_9APHY</name>
<sequence length="246" mass="27233">MYLRGRSVGALDYRPGRGPLLLDVDEPLDEAVPRCIQRELLVLRQPVGVDAFFRIDTFARFRKPRCAIYSLGYVPVEATWGTGGNSRLLCDSVGPVDIWVVGCLERFQYTTDISVASIDVRVALLRECDRTRMTNLLRRTSPKTRVEDVESATTLTASVEYPGKALVFRSVYDGTVTYEAAALMKRMCVTDLCPGDYVLVECMLVRTVAPADGSWSVKFQLCSLSLLSGAARAGVPERDSGFRGEM</sequence>
<proteinExistence type="predicted"/>
<keyword evidence="2" id="KW-1185">Reference proteome</keyword>
<dbReference type="Proteomes" id="UP000308197">
    <property type="component" value="Unassembled WGS sequence"/>
</dbReference>
<accession>A0A5C3NWE2</accession>
<protein>
    <submittedName>
        <fullName evidence="1">Uncharacterized protein</fullName>
    </submittedName>
</protein>
<reference evidence="1 2" key="1">
    <citation type="journal article" date="2019" name="Nat. Ecol. Evol.">
        <title>Megaphylogeny resolves global patterns of mushroom evolution.</title>
        <authorList>
            <person name="Varga T."/>
            <person name="Krizsan K."/>
            <person name="Foldi C."/>
            <person name="Dima B."/>
            <person name="Sanchez-Garcia M."/>
            <person name="Sanchez-Ramirez S."/>
            <person name="Szollosi G.J."/>
            <person name="Szarkandi J.G."/>
            <person name="Papp V."/>
            <person name="Albert L."/>
            <person name="Andreopoulos W."/>
            <person name="Angelini C."/>
            <person name="Antonin V."/>
            <person name="Barry K.W."/>
            <person name="Bougher N.L."/>
            <person name="Buchanan P."/>
            <person name="Buyck B."/>
            <person name="Bense V."/>
            <person name="Catcheside P."/>
            <person name="Chovatia M."/>
            <person name="Cooper J."/>
            <person name="Damon W."/>
            <person name="Desjardin D."/>
            <person name="Finy P."/>
            <person name="Geml J."/>
            <person name="Haridas S."/>
            <person name="Hughes K."/>
            <person name="Justo A."/>
            <person name="Karasinski D."/>
            <person name="Kautmanova I."/>
            <person name="Kiss B."/>
            <person name="Kocsube S."/>
            <person name="Kotiranta H."/>
            <person name="LaButti K.M."/>
            <person name="Lechner B.E."/>
            <person name="Liimatainen K."/>
            <person name="Lipzen A."/>
            <person name="Lukacs Z."/>
            <person name="Mihaltcheva S."/>
            <person name="Morgado L.N."/>
            <person name="Niskanen T."/>
            <person name="Noordeloos M.E."/>
            <person name="Ohm R.A."/>
            <person name="Ortiz-Santana B."/>
            <person name="Ovrebo C."/>
            <person name="Racz N."/>
            <person name="Riley R."/>
            <person name="Savchenko A."/>
            <person name="Shiryaev A."/>
            <person name="Soop K."/>
            <person name="Spirin V."/>
            <person name="Szebenyi C."/>
            <person name="Tomsovsky M."/>
            <person name="Tulloss R.E."/>
            <person name="Uehling J."/>
            <person name="Grigoriev I.V."/>
            <person name="Vagvolgyi C."/>
            <person name="Papp T."/>
            <person name="Martin F.M."/>
            <person name="Miettinen O."/>
            <person name="Hibbett D.S."/>
            <person name="Nagy L.G."/>
        </authorList>
    </citation>
    <scope>NUCLEOTIDE SEQUENCE [LARGE SCALE GENOMIC DNA]</scope>
    <source>
        <strain evidence="1 2">HHB13444</strain>
    </source>
</reference>
<dbReference type="InParanoid" id="A0A5C3NWE2"/>
<gene>
    <name evidence="1" type="ORF">K466DRAFT_604308</name>
</gene>
<dbReference type="EMBL" id="ML211574">
    <property type="protein sequence ID" value="TFK81674.1"/>
    <property type="molecule type" value="Genomic_DNA"/>
</dbReference>
<evidence type="ECO:0000313" key="2">
    <source>
        <dbReference type="Proteomes" id="UP000308197"/>
    </source>
</evidence>
<dbReference type="AlphaFoldDB" id="A0A5C3NWE2"/>
<organism evidence="1 2">
    <name type="scientific">Polyporus arcularius HHB13444</name>
    <dbReference type="NCBI Taxonomy" id="1314778"/>
    <lineage>
        <taxon>Eukaryota</taxon>
        <taxon>Fungi</taxon>
        <taxon>Dikarya</taxon>
        <taxon>Basidiomycota</taxon>
        <taxon>Agaricomycotina</taxon>
        <taxon>Agaricomycetes</taxon>
        <taxon>Polyporales</taxon>
        <taxon>Polyporaceae</taxon>
        <taxon>Polyporus</taxon>
    </lineage>
</organism>
<evidence type="ECO:0000313" key="1">
    <source>
        <dbReference type="EMBL" id="TFK81674.1"/>
    </source>
</evidence>